<keyword evidence="3" id="KW-1185">Reference proteome</keyword>
<dbReference type="RefSeq" id="WP_157331774.1">
    <property type="nucleotide sequence ID" value="NZ_RHLK01000001.1"/>
</dbReference>
<evidence type="ECO:0000313" key="2">
    <source>
        <dbReference type="EMBL" id="MVO97973.1"/>
    </source>
</evidence>
<accession>A0A7X3FDX1</accession>
<dbReference type="InterPro" id="IPR055259">
    <property type="entry name" value="YkvP/CgeB_Glyco_trans-like"/>
</dbReference>
<feature type="domain" description="Spore protein YkvP/CgeB glycosyl transferase-like" evidence="1">
    <location>
        <begin position="217"/>
        <end position="366"/>
    </location>
</feature>
<keyword evidence="2" id="KW-0808">Transferase</keyword>
<dbReference type="GO" id="GO:0016740">
    <property type="term" value="F:transferase activity"/>
    <property type="evidence" value="ECO:0007669"/>
    <property type="project" value="UniProtKB-KW"/>
</dbReference>
<gene>
    <name evidence="2" type="ORF">EDM21_00170</name>
</gene>
<dbReference type="AlphaFoldDB" id="A0A7X3FDX1"/>
<organism evidence="2 3">
    <name type="scientific">Paenibacillus lutrae</name>
    <dbReference type="NCBI Taxonomy" id="2078573"/>
    <lineage>
        <taxon>Bacteria</taxon>
        <taxon>Bacillati</taxon>
        <taxon>Bacillota</taxon>
        <taxon>Bacilli</taxon>
        <taxon>Bacillales</taxon>
        <taxon>Paenibacillaceae</taxon>
        <taxon>Paenibacillus</taxon>
    </lineage>
</organism>
<dbReference type="Proteomes" id="UP000490800">
    <property type="component" value="Unassembled WGS sequence"/>
</dbReference>
<protein>
    <submittedName>
        <fullName evidence="2">Glycosyltransferase</fullName>
    </submittedName>
</protein>
<evidence type="ECO:0000313" key="3">
    <source>
        <dbReference type="Proteomes" id="UP000490800"/>
    </source>
</evidence>
<name>A0A7X3FDX1_9BACL</name>
<dbReference type="EMBL" id="RHLK01000001">
    <property type="protein sequence ID" value="MVO97973.1"/>
    <property type="molecule type" value="Genomic_DNA"/>
</dbReference>
<evidence type="ECO:0000259" key="1">
    <source>
        <dbReference type="Pfam" id="PF13524"/>
    </source>
</evidence>
<sequence>MPAHKKRRQTLAAAQAEGWQNGYALGAESGYRLGRCESIMRQLPQEPVPVWDKKVLYVTSGKGLPYSPLDTAVIESIRPLVRELVWTQPTSELSLVAAQENPDFVLVLDAMMLPPDQLDQIRMWGIRTAVWLLDDPYYTDVTLNLALAFDYVFTMELNCVAFYIEHGCKNVHYLPMAVYPGMYRPKAVSADNHRAVSFVGSGYWNRVNLFNSITPSLLKHDIHFSGLWWDRLASYRQLARRINLNKWMQPEETSDYYNGSKIVINLHRAFDDEQFNNNSRGIRAISPNPRTFEISACGVLQLTDIRDDLSRFYIPDSEIVTYASAEELRDKLDYYLTHEDERREIALRGLNKTMREHTFTHRLSELFRVAFTDGEVQVAAQPEVDPVL</sequence>
<dbReference type="Pfam" id="PF13524">
    <property type="entry name" value="Glyco_trans_1_2"/>
    <property type="match status" value="1"/>
</dbReference>
<proteinExistence type="predicted"/>
<comment type="caution">
    <text evidence="2">The sequence shown here is derived from an EMBL/GenBank/DDBJ whole genome shotgun (WGS) entry which is preliminary data.</text>
</comment>
<dbReference type="OrthoDB" id="110463at2"/>
<reference evidence="2 3" key="1">
    <citation type="journal article" date="2019" name="Microorganisms">
        <title>Paenibacillus lutrae sp. nov., A Chitinolytic Species Isolated from A River Otter in Castril Natural Park, Granada, Spain.</title>
        <authorList>
            <person name="Rodriguez M."/>
            <person name="Reina J.C."/>
            <person name="Bejar V."/>
            <person name="Llamas I."/>
        </authorList>
    </citation>
    <scope>NUCLEOTIDE SEQUENCE [LARGE SCALE GENOMIC DNA]</scope>
    <source>
        <strain evidence="2 3">N10</strain>
    </source>
</reference>